<sequence length="359" mass="40741">MNINPNQSNVSCSMPLFKIILPKQKICELADRLGCYDWNNIMSPNVFDAQNVCSIILNILTNNINYLSKPVKVNTNNYKKSNNLWFNNELAVMKNRLIFLDSLVKNNIRNSHAIKQTYNDLKHHYRKSIKEAKIKYNTSVIEGSSNKCRTAWNIIKSNNSDSNVSLKNSLICPDTFNNCFLNSVEIIKNSIGFPPTSSEQLLASTGIPVPNVQFTWNTITPLDVIEATKRLKNSDCNDVYLMSNNLLKKIIYNLSIPLSCCFNLCLSEGIFPNELKISRISPVFKKGSKEKPESYRPISVIPVISKVFELLVFDQLSSYFEKNNLLSLSQFGFRKGKSTVDAIDKLVHEVLLAFESKGF</sequence>
<dbReference type="PANTHER" id="PTHR47510">
    <property type="entry name" value="REVERSE TRANSCRIPTASE DOMAIN-CONTAINING PROTEIN"/>
    <property type="match status" value="1"/>
</dbReference>
<protein>
    <submittedName>
        <fullName evidence="1">Uncharacterized protein</fullName>
    </submittedName>
</protein>
<organism evidence="1">
    <name type="scientific">Homalodisca liturata</name>
    <dbReference type="NCBI Taxonomy" id="320908"/>
    <lineage>
        <taxon>Eukaryota</taxon>
        <taxon>Metazoa</taxon>
        <taxon>Ecdysozoa</taxon>
        <taxon>Arthropoda</taxon>
        <taxon>Hexapoda</taxon>
        <taxon>Insecta</taxon>
        <taxon>Pterygota</taxon>
        <taxon>Neoptera</taxon>
        <taxon>Paraneoptera</taxon>
        <taxon>Hemiptera</taxon>
        <taxon>Auchenorrhyncha</taxon>
        <taxon>Membracoidea</taxon>
        <taxon>Cicadellidae</taxon>
        <taxon>Cicadellinae</taxon>
        <taxon>Proconiini</taxon>
        <taxon>Homalodisca</taxon>
    </lineage>
</organism>
<evidence type="ECO:0000313" key="1">
    <source>
        <dbReference type="EMBL" id="JAT05646.1"/>
    </source>
</evidence>
<dbReference type="EMBL" id="GECU01002061">
    <property type="protein sequence ID" value="JAT05646.1"/>
    <property type="molecule type" value="Transcribed_RNA"/>
</dbReference>
<gene>
    <name evidence="1" type="ORF">g.13217</name>
</gene>
<dbReference type="AlphaFoldDB" id="A0A1B6K2H6"/>
<accession>A0A1B6K2H6</accession>
<name>A0A1B6K2H6_9HEMI</name>
<dbReference type="PANTHER" id="PTHR47510:SF3">
    <property type="entry name" value="ENDO_EXONUCLEASE_PHOSPHATASE DOMAIN-CONTAINING PROTEIN"/>
    <property type="match status" value="1"/>
</dbReference>
<reference evidence="1" key="1">
    <citation type="submission" date="2015-11" db="EMBL/GenBank/DDBJ databases">
        <title>De novo transcriptome assembly of four potential Pierce s Disease insect vectors from Arizona vineyards.</title>
        <authorList>
            <person name="Tassone E.E."/>
        </authorList>
    </citation>
    <scope>NUCLEOTIDE SEQUENCE</scope>
</reference>
<proteinExistence type="predicted"/>
<feature type="non-terminal residue" evidence="1">
    <location>
        <position position="359"/>
    </location>
</feature>